<organism evidence="2 3">
    <name type="scientific">[Candida] anglica</name>
    <dbReference type="NCBI Taxonomy" id="148631"/>
    <lineage>
        <taxon>Eukaryota</taxon>
        <taxon>Fungi</taxon>
        <taxon>Dikarya</taxon>
        <taxon>Ascomycota</taxon>
        <taxon>Saccharomycotina</taxon>
        <taxon>Pichiomycetes</taxon>
        <taxon>Debaryomycetaceae</taxon>
        <taxon>Kurtzmaniella</taxon>
    </lineage>
</organism>
<proteinExistence type="predicted"/>
<dbReference type="InterPro" id="IPR006083">
    <property type="entry name" value="PRK/URK"/>
</dbReference>
<dbReference type="PANTHER" id="PTHR10285">
    <property type="entry name" value="URIDINE KINASE"/>
    <property type="match status" value="1"/>
</dbReference>
<feature type="domain" description="Phosphoribulokinase/uridine kinase" evidence="1">
    <location>
        <begin position="32"/>
        <end position="184"/>
    </location>
</feature>
<evidence type="ECO:0000259" key="1">
    <source>
        <dbReference type="Pfam" id="PF00485"/>
    </source>
</evidence>
<evidence type="ECO:0000313" key="3">
    <source>
        <dbReference type="Proteomes" id="UP001497600"/>
    </source>
</evidence>
<dbReference type="Gene3D" id="3.40.50.300">
    <property type="entry name" value="P-loop containing nucleotide triphosphate hydrolases"/>
    <property type="match status" value="2"/>
</dbReference>
<accession>A0ABP0ED79</accession>
<sequence>MTQISYKADVDVMELVTRVLKLYKEKSHNRLVISVAGVPGSGKTTFTAEVVRILNQTIPTLVLPQDGFHYYRGDLAKFEDPKKALERRGAPFTFNAKAFVGVISKLNDPLWATVDIHAPSFDHRLKDPVENDIKISPEVKIVFLEGNYVSLKDPIWTDISSFCDETWFVATEWDIVLGRIIRRHLEAGIAATEEEAKFRAQGSDQMNAEYIIANSKPTTVLITNNK</sequence>
<keyword evidence="3" id="KW-1185">Reference proteome</keyword>
<reference evidence="2 3" key="1">
    <citation type="submission" date="2024-01" db="EMBL/GenBank/DDBJ databases">
        <authorList>
            <consortium name="Genoscope - CEA"/>
            <person name="William W."/>
        </authorList>
    </citation>
    <scope>NUCLEOTIDE SEQUENCE [LARGE SCALE GENOMIC DNA]</scope>
    <source>
        <strain evidence="2 3">29B2s-10</strain>
    </source>
</reference>
<dbReference type="Proteomes" id="UP001497600">
    <property type="component" value="Chromosome D"/>
</dbReference>
<dbReference type="Pfam" id="PF00485">
    <property type="entry name" value="PRK"/>
    <property type="match status" value="1"/>
</dbReference>
<evidence type="ECO:0000313" key="2">
    <source>
        <dbReference type="EMBL" id="CAK7903267.1"/>
    </source>
</evidence>
<dbReference type="SUPFAM" id="SSF52540">
    <property type="entry name" value="P-loop containing nucleoside triphosphate hydrolases"/>
    <property type="match status" value="1"/>
</dbReference>
<protein>
    <recommendedName>
        <fullName evidence="1">Phosphoribulokinase/uridine kinase domain-containing protein</fullName>
    </recommendedName>
</protein>
<gene>
    <name evidence="2" type="ORF">CAAN4_D03752</name>
</gene>
<name>A0ABP0ED79_9ASCO</name>
<dbReference type="InterPro" id="IPR027417">
    <property type="entry name" value="P-loop_NTPase"/>
</dbReference>
<dbReference type="EMBL" id="OZ004256">
    <property type="protein sequence ID" value="CAK7903267.1"/>
    <property type="molecule type" value="Genomic_DNA"/>
</dbReference>